<protein>
    <submittedName>
        <fullName evidence="10">Vps53_N-domain-containing protein</fullName>
    </submittedName>
</protein>
<proteinExistence type="inferred from homology"/>
<dbReference type="GO" id="GO:0042147">
    <property type="term" value="P:retrograde transport, endosome to Golgi"/>
    <property type="evidence" value="ECO:0007669"/>
    <property type="project" value="InterPro"/>
</dbReference>
<dbReference type="EMBL" id="KV784359">
    <property type="protein sequence ID" value="OEU15407.1"/>
    <property type="molecule type" value="Genomic_DNA"/>
</dbReference>
<dbReference type="GO" id="GO:0000938">
    <property type="term" value="C:GARP complex"/>
    <property type="evidence" value="ECO:0007669"/>
    <property type="project" value="InterPro"/>
</dbReference>
<keyword evidence="11" id="KW-1185">Reference proteome</keyword>
<feature type="domain" description="Vps53 C-terminal" evidence="9">
    <location>
        <begin position="743"/>
        <end position="810"/>
    </location>
</feature>
<evidence type="ECO:0000256" key="3">
    <source>
        <dbReference type="ARBA" id="ARBA00008628"/>
    </source>
</evidence>
<dbReference type="InterPro" id="IPR007234">
    <property type="entry name" value="Vps53_N"/>
</dbReference>
<dbReference type="Pfam" id="PF04100">
    <property type="entry name" value="Vps53_N"/>
    <property type="match status" value="2"/>
</dbReference>
<reference evidence="10 11" key="1">
    <citation type="submission" date="2016-09" db="EMBL/GenBank/DDBJ databases">
        <title>Extensive genetic diversity and differential bi-allelic expression allows diatom success in the polar Southern Ocean.</title>
        <authorList>
            <consortium name="DOE Joint Genome Institute"/>
            <person name="Mock T."/>
            <person name="Otillar R.P."/>
            <person name="Strauss J."/>
            <person name="Dupont C."/>
            <person name="Frickenhaus S."/>
            <person name="Maumus F."/>
            <person name="Mcmullan M."/>
            <person name="Sanges R."/>
            <person name="Schmutz J."/>
            <person name="Toseland A."/>
            <person name="Valas R."/>
            <person name="Veluchamy A."/>
            <person name="Ward B.J."/>
            <person name="Allen A."/>
            <person name="Barry K."/>
            <person name="Falciatore A."/>
            <person name="Ferrante M."/>
            <person name="Fortunato A.E."/>
            <person name="Gloeckner G."/>
            <person name="Gruber A."/>
            <person name="Hipkin R."/>
            <person name="Janech M."/>
            <person name="Kroth P."/>
            <person name="Leese F."/>
            <person name="Lindquist E."/>
            <person name="Lyon B.R."/>
            <person name="Martin J."/>
            <person name="Mayer C."/>
            <person name="Parker M."/>
            <person name="Quesneville H."/>
            <person name="Raymond J."/>
            <person name="Uhlig C."/>
            <person name="Valentin K.U."/>
            <person name="Worden A.Z."/>
            <person name="Armbrust E.V."/>
            <person name="Bowler C."/>
            <person name="Green B."/>
            <person name="Moulton V."/>
            <person name="Van Oosterhout C."/>
            <person name="Grigoriev I."/>
        </authorList>
    </citation>
    <scope>NUCLEOTIDE SEQUENCE [LARGE SCALE GENOMIC DNA]</scope>
    <source>
        <strain evidence="10 11">CCMP1102</strain>
    </source>
</reference>
<dbReference type="PANTHER" id="PTHR12820:SF0">
    <property type="entry name" value="VACUOLAR PROTEIN SORTING-ASSOCIATED PROTEIN 53 HOMOLOG"/>
    <property type="match status" value="1"/>
</dbReference>
<comment type="subcellular location">
    <subcellularLocation>
        <location evidence="2">Endosome membrane</location>
        <topology evidence="2">Peripheral membrane protein</topology>
    </subcellularLocation>
    <subcellularLocation>
        <location evidence="1">Golgi apparatus</location>
        <location evidence="1">trans-Golgi network membrane</location>
        <topology evidence="1">Peripheral membrane protein</topology>
    </subcellularLocation>
</comment>
<dbReference type="InParanoid" id="A0A1E7FB78"/>
<evidence type="ECO:0000259" key="8">
    <source>
        <dbReference type="Pfam" id="PF04100"/>
    </source>
</evidence>
<keyword evidence="6" id="KW-0472">Membrane</keyword>
<feature type="coiled-coil region" evidence="7">
    <location>
        <begin position="105"/>
        <end position="139"/>
    </location>
</feature>
<dbReference type="Pfam" id="PF16854">
    <property type="entry name" value="VPS53_C"/>
    <property type="match status" value="1"/>
</dbReference>
<dbReference type="InterPro" id="IPR039766">
    <property type="entry name" value="Vps53"/>
</dbReference>
<dbReference type="KEGG" id="fcy:FRACYDRAFT_187464"/>
<evidence type="ECO:0000256" key="2">
    <source>
        <dbReference type="ARBA" id="ARBA00004481"/>
    </source>
</evidence>
<organism evidence="10 11">
    <name type="scientific">Fragilariopsis cylindrus CCMP1102</name>
    <dbReference type="NCBI Taxonomy" id="635003"/>
    <lineage>
        <taxon>Eukaryota</taxon>
        <taxon>Sar</taxon>
        <taxon>Stramenopiles</taxon>
        <taxon>Ochrophyta</taxon>
        <taxon>Bacillariophyta</taxon>
        <taxon>Bacillariophyceae</taxon>
        <taxon>Bacillariophycidae</taxon>
        <taxon>Bacillariales</taxon>
        <taxon>Bacillariaceae</taxon>
        <taxon>Fragilariopsis</taxon>
    </lineage>
</organism>
<evidence type="ECO:0000259" key="9">
    <source>
        <dbReference type="Pfam" id="PF16854"/>
    </source>
</evidence>
<evidence type="ECO:0000313" key="10">
    <source>
        <dbReference type="EMBL" id="OEU15407.1"/>
    </source>
</evidence>
<feature type="domain" description="Vps53 N-terminal" evidence="8">
    <location>
        <begin position="348"/>
        <end position="494"/>
    </location>
</feature>
<dbReference type="Proteomes" id="UP000095751">
    <property type="component" value="Unassembled WGS sequence"/>
</dbReference>
<dbReference type="PANTHER" id="PTHR12820">
    <property type="entry name" value="VACUOLAR SORTING PROTEIN 53"/>
    <property type="match status" value="1"/>
</dbReference>
<evidence type="ECO:0000256" key="5">
    <source>
        <dbReference type="ARBA" id="ARBA00023034"/>
    </source>
</evidence>
<evidence type="ECO:0000256" key="7">
    <source>
        <dbReference type="SAM" id="Coils"/>
    </source>
</evidence>
<dbReference type="OrthoDB" id="10261632at2759"/>
<evidence type="ECO:0000313" key="11">
    <source>
        <dbReference type="Proteomes" id="UP000095751"/>
    </source>
</evidence>
<evidence type="ECO:0000256" key="1">
    <source>
        <dbReference type="ARBA" id="ARBA00004150"/>
    </source>
</evidence>
<gene>
    <name evidence="10" type="ORF">FRACYDRAFT_187464</name>
</gene>
<feature type="domain" description="Vps53 N-terminal" evidence="8">
    <location>
        <begin position="57"/>
        <end position="241"/>
    </location>
</feature>
<dbReference type="GO" id="GO:0005829">
    <property type="term" value="C:cytosol"/>
    <property type="evidence" value="ECO:0007669"/>
    <property type="project" value="GOC"/>
</dbReference>
<keyword evidence="7" id="KW-0175">Coiled coil</keyword>
<keyword evidence="5" id="KW-0333">Golgi apparatus</keyword>
<dbReference type="InterPro" id="IPR031745">
    <property type="entry name" value="Vps53_C"/>
</dbReference>
<accession>A0A1E7FB78</accession>
<sequence>MTSKQRPPPSPSSLKATRVILPPLSSATAAISHNPNRLLDAFDTYVSNRRSGGTKPDPIDFINQHYSSESLLVSNLPEIRDAISDRMNRLDDRISSALQRQSESAEATQKHVQDAKVSVASLEKRIRQVQSKASQSEKTVREITKDMKRLDCAKRHLQRTITTLKRLHMLVHAVEGLRQACLLKPHPDYQSASHLVDATRLLLQHFDSYTQKVEQMRLLNTKVIDLQGELKFRLVRGFRLVGFGVEKTREMEKKKSKLKSLGQEESKKFQVPPMMTPTTMAGGILLIDAIGKEARIEFMTGIVQDHLVEYSRIYKPANKEQPKEKPRVSSFMAQPEIEPEGDIKPESALEFVEKRFLWFQYLLAEIQKKYPEVFPPYWNLEYHLTKNFLRRTRSHLLALFAGPTKDPDSNNATILLKALQKTIIFEKDVSSALQREYGVIFQHKSDTNNDDGRAPTLQEPVEPLLGLASSAFDKYMRPYIALEERSMDEQLVSSLEDRTVDTRGNHPVFTTSTKLFVYIKGSITRCTALTKGNTFYLLYTAFQDSLRKYSQVLSMKLPPPLAQKSIGPLNMPPVPFASKNIQDNTPLQMVSYRVPNGEEVTVCHVIGTCEYCAETVEALEDLIRDTVDDEFKSKIDMMGQQEVFHEITAKAIHILVSGMENRLDAPLKTMTSINWATFVEVGEESDYVRDMHNEIQPYVATTRGLIPKSYYQSFCDKFALGFTTTYYDSLVRLKSISEPGSQQLLLDVYNLKTLILKLPVLEKSVASTAATRKSVATGSTIAPAMYTKMVQKQFKKIELLLKMTATPINLLIDVFKDQWHGGTAHDLQQVMSLKGLQRGQQAKMFEKFGMDPVSARKGAAANVTSATIVSERFQVVQDQAKKVDMSQMKQRVNDFRNAFR</sequence>
<keyword evidence="4" id="KW-0967">Endosome</keyword>
<evidence type="ECO:0000256" key="6">
    <source>
        <dbReference type="ARBA" id="ARBA00023136"/>
    </source>
</evidence>
<evidence type="ECO:0000256" key="4">
    <source>
        <dbReference type="ARBA" id="ARBA00022753"/>
    </source>
</evidence>
<dbReference type="GO" id="GO:0010008">
    <property type="term" value="C:endosome membrane"/>
    <property type="evidence" value="ECO:0007669"/>
    <property type="project" value="UniProtKB-SubCell"/>
</dbReference>
<name>A0A1E7FB78_9STRA</name>
<dbReference type="AlphaFoldDB" id="A0A1E7FB78"/>
<comment type="similarity">
    <text evidence="3">Belongs to the VPS53 family.</text>
</comment>